<feature type="transmembrane region" description="Helical" evidence="3">
    <location>
        <begin position="879"/>
        <end position="897"/>
    </location>
</feature>
<evidence type="ECO:0000313" key="5">
    <source>
        <dbReference type="Proteomes" id="UP000001382"/>
    </source>
</evidence>
<dbReference type="AlphaFoldDB" id="D2SB35"/>
<dbReference type="SMART" id="SM00028">
    <property type="entry name" value="TPR"/>
    <property type="match status" value="4"/>
</dbReference>
<feature type="transmembrane region" description="Helical" evidence="3">
    <location>
        <begin position="909"/>
        <end position="928"/>
    </location>
</feature>
<dbReference type="eggNOG" id="COG4783">
    <property type="taxonomic scope" value="Bacteria"/>
</dbReference>
<keyword evidence="3" id="KW-1133">Transmembrane helix</keyword>
<evidence type="ECO:0000256" key="2">
    <source>
        <dbReference type="ARBA" id="ARBA00022803"/>
    </source>
</evidence>
<evidence type="ECO:0000313" key="4">
    <source>
        <dbReference type="EMBL" id="ADB76070.1"/>
    </source>
</evidence>
<dbReference type="Pfam" id="PF13432">
    <property type="entry name" value="TPR_16"/>
    <property type="match status" value="3"/>
</dbReference>
<proteinExistence type="predicted"/>
<dbReference type="KEGG" id="gob:Gobs_3472"/>
<protein>
    <submittedName>
        <fullName evidence="4">Tetratricopeptide TPR_4</fullName>
    </submittedName>
</protein>
<feature type="transmembrane region" description="Helical" evidence="3">
    <location>
        <begin position="940"/>
        <end position="959"/>
    </location>
</feature>
<dbReference type="Proteomes" id="UP000001382">
    <property type="component" value="Chromosome"/>
</dbReference>
<keyword evidence="3" id="KW-0812">Transmembrane</keyword>
<gene>
    <name evidence="4" type="ordered locus">Gobs_3472</name>
</gene>
<dbReference type="HOGENOM" id="CLU_296434_0_0_11"/>
<feature type="transmembrane region" description="Helical" evidence="3">
    <location>
        <begin position="971"/>
        <end position="987"/>
    </location>
</feature>
<dbReference type="STRING" id="526225.Gobs_3472"/>
<dbReference type="InterPro" id="IPR011990">
    <property type="entry name" value="TPR-like_helical_dom_sf"/>
</dbReference>
<evidence type="ECO:0000256" key="3">
    <source>
        <dbReference type="SAM" id="Phobius"/>
    </source>
</evidence>
<keyword evidence="1" id="KW-0677">Repeat</keyword>
<accession>D2SB35</accession>
<evidence type="ECO:0000256" key="1">
    <source>
        <dbReference type="ARBA" id="ARBA00022737"/>
    </source>
</evidence>
<name>D2SB35_GEOOG</name>
<dbReference type="InterPro" id="IPR019734">
    <property type="entry name" value="TPR_rpt"/>
</dbReference>
<dbReference type="PANTHER" id="PTHR45586">
    <property type="entry name" value="TPR REPEAT-CONTAINING PROTEIN PA4667"/>
    <property type="match status" value="1"/>
</dbReference>
<dbReference type="InterPro" id="IPR051012">
    <property type="entry name" value="CellSynth/LPSAsmb/PSIAsmb"/>
</dbReference>
<keyword evidence="5" id="KW-1185">Reference proteome</keyword>
<reference evidence="5" key="2">
    <citation type="submission" date="2010-01" db="EMBL/GenBank/DDBJ databases">
        <title>The complete genome of Geodermatophilus obscurus DSM 43160.</title>
        <authorList>
            <consortium name="US DOE Joint Genome Institute (JGI-PGF)"/>
            <person name="Lucas S."/>
            <person name="Copeland A."/>
            <person name="Lapidus A."/>
            <person name="Glavina del Rio T."/>
            <person name="Dalin E."/>
            <person name="Tice H."/>
            <person name="Bruce D."/>
            <person name="Goodwin L."/>
            <person name="Pitluck S."/>
            <person name="Kyrpides N."/>
            <person name="Mavromatis K."/>
            <person name="Ivanova N."/>
            <person name="Munk A.C."/>
            <person name="Brettin T."/>
            <person name="Detter J.C."/>
            <person name="Han C."/>
            <person name="Larimer F."/>
            <person name="Land M."/>
            <person name="Hauser L."/>
            <person name="Markowitz V."/>
            <person name="Cheng J.-F."/>
            <person name="Hugenholtz P."/>
            <person name="Woyke T."/>
            <person name="Wu D."/>
            <person name="Jando M."/>
            <person name="Schneider S."/>
            <person name="Klenk H.-P."/>
            <person name="Eisen J.A."/>
        </authorList>
    </citation>
    <scope>NUCLEOTIDE SEQUENCE [LARGE SCALE GENOMIC DNA]</scope>
    <source>
        <strain evidence="5">ATCC 25078 / DSM 43160 / JCM 3152 / KCC A-0152 / KCTC 9177 / NBRC 13315 / NRRL B-3577 / G-20</strain>
    </source>
</reference>
<keyword evidence="3" id="KW-0472">Membrane</keyword>
<dbReference type="PANTHER" id="PTHR45586:SF1">
    <property type="entry name" value="LIPOPOLYSACCHARIDE ASSEMBLY PROTEIN B"/>
    <property type="match status" value="1"/>
</dbReference>
<feature type="transmembrane region" description="Helical" evidence="3">
    <location>
        <begin position="999"/>
        <end position="1017"/>
    </location>
</feature>
<dbReference type="RefSeq" id="WP_012949499.1">
    <property type="nucleotide sequence ID" value="NC_013757.1"/>
</dbReference>
<dbReference type="EMBL" id="CP001867">
    <property type="protein sequence ID" value="ADB76070.1"/>
    <property type="molecule type" value="Genomic_DNA"/>
</dbReference>
<reference evidence="4 5" key="1">
    <citation type="journal article" date="2010" name="Stand. Genomic Sci.">
        <title>Complete genome sequence of Geodermatophilus obscurus type strain (G-20).</title>
        <authorList>
            <person name="Ivanova N."/>
            <person name="Sikorski J."/>
            <person name="Jando M."/>
            <person name="Munk C."/>
            <person name="Lapidus A."/>
            <person name="Glavina Del Rio T."/>
            <person name="Copeland A."/>
            <person name="Tice H."/>
            <person name="Cheng J.-F."/>
            <person name="Lucas S."/>
            <person name="Chen F."/>
            <person name="Nolan M."/>
            <person name="Bruce D."/>
            <person name="Goodwin L."/>
            <person name="Pitluck S."/>
            <person name="Mavromatis K."/>
            <person name="Mikhailova N."/>
            <person name="Pati A."/>
            <person name="Chen A."/>
            <person name="Palaniappan K."/>
            <person name="Land M."/>
            <person name="Hauser L."/>
            <person name="Chang Y.-J."/>
            <person name="Jeffries C.D."/>
            <person name="Meincke L."/>
            <person name="Brettin T."/>
            <person name="Detter J.C."/>
            <person name="Detter J.C."/>
            <person name="Rohde M."/>
            <person name="Goeker M."/>
            <person name="Bristow J."/>
            <person name="Eisen J.A."/>
            <person name="Markowitz V."/>
            <person name="Hugenholtz P."/>
            <person name="Kyrpides N.C."/>
            <person name="Klenk H.-P."/>
        </authorList>
    </citation>
    <scope>NUCLEOTIDE SEQUENCE [LARGE SCALE GENOMIC DNA]</scope>
    <source>
        <strain evidence="5">ATCC 25078 / DSM 43160 / JCM 3152 / KCC A-0152 / KCTC 9177 / NBRC 13315 / NRRL B-3577 / G-20</strain>
    </source>
</reference>
<dbReference type="SUPFAM" id="SSF48452">
    <property type="entry name" value="TPR-like"/>
    <property type="match status" value="2"/>
</dbReference>
<keyword evidence="2" id="KW-0802">TPR repeat</keyword>
<sequence>MGLRDGTNIRTAEDIQPYAVAALGVSGADRFMTVLRSPEDLAIVFEDDDDVTERYPYQHLTLDPILDASLSRSSAVEAAALGAALTLLAARPDEGVDSAPAAFAVLLRAARAGSCPAQLNLLLLLAADVNTTPAILAAEQQQANAACPGDPTADWLVGQRQLRYDPVAPPSSDGELRSTRTPDGVATMQQLVARNPTSVAALTGLGDAYLSAAMYLADSQPFSARNFFWQARDAYDSAVQHGGRQAAAPGLARALIGLGDPEAAARLLEPLARENVAPGPLLEVLVAAQEAAGTFDRAELTARRLADLGPAAYPDARALIPVPQGTYRAATLQDTSPALSLGADRLSPFTEFVVEIPIGGGADVVDNSFIPTFREDDNLTGTYGACAEWSWRRDAVLAGHAERALEDWPEEFVGARPGFQDGCVVISGDSLRAVAERDTNGSTRTDLLTDEIADAHQNLLRWAGDLPAAREVAEKWQARRGDGSALPTVRVAEIAFLQDRFDDAAAAFDQAARRERLSDWSNDLAVFEADLGRGAALAAAGRESEAEAVLRALDRPATTGYAYQFESGSQATALEFATVSYYASLQVGDLARRAGRLSAARDDYERALSWLPLFVKSDISVDHPEVLYNNAALAHLGLRDSTRASDLAARALAADPDNPAFLMTSGFIADRQRRFGVAAEHNRAALRSDPGAYPAANDLGVQLARLGEPAAARRAFRQAIGARPDYALGWFNLGVLESSAGPVRLLSAQDALGRAYALDPTLRDRRRELLIDASVYRTALDLSKPLPPAWSFADVQRRATATSAGLLVTLGLGLGLARAAGRQGTQSAQEWLEPLHQRLQRIPGLSRLRHPAWGVAATVVTFVLAVLRRPPGVIESVAYVAGILALTAAAIGVRIVVARRNQLLAAQGTWLPSAGFGIATGAAGLPWAPLPVVKAKDADARLHLAAPLLLAVAALLLFVEAAWLRTPLTEAWALAALTMAASLLLPIDPLDGAHTGKAGVAATAGVVAGAVLVALGLP</sequence>
<dbReference type="Gene3D" id="1.25.40.10">
    <property type="entry name" value="Tetratricopeptide repeat domain"/>
    <property type="match status" value="3"/>
</dbReference>
<organism evidence="4 5">
    <name type="scientific">Geodermatophilus obscurus (strain ATCC 25078 / DSM 43160 / JCM 3152 / CCUG 61914 / KCC A-0152 / KCTC 9177 / NBRC 13315 / NRRL B-3577 / G-20)</name>
    <dbReference type="NCBI Taxonomy" id="526225"/>
    <lineage>
        <taxon>Bacteria</taxon>
        <taxon>Bacillati</taxon>
        <taxon>Actinomycetota</taxon>
        <taxon>Actinomycetes</taxon>
        <taxon>Geodermatophilales</taxon>
        <taxon>Geodermatophilaceae</taxon>
        <taxon>Geodermatophilus</taxon>
    </lineage>
</organism>